<reference evidence="2 3" key="1">
    <citation type="submission" date="2020-02" db="EMBL/GenBank/DDBJ databases">
        <title>A chromosome-scale genome assembly of the black bullhead catfish (Ameiurus melas).</title>
        <authorList>
            <person name="Wen M."/>
            <person name="Zham M."/>
            <person name="Cabau C."/>
            <person name="Klopp C."/>
            <person name="Donnadieu C."/>
            <person name="Roques C."/>
            <person name="Bouchez O."/>
            <person name="Lampietro C."/>
            <person name="Jouanno E."/>
            <person name="Herpin A."/>
            <person name="Louis A."/>
            <person name="Berthelot C."/>
            <person name="Parey E."/>
            <person name="Roest-Crollius H."/>
            <person name="Braasch I."/>
            <person name="Postlethwait J."/>
            <person name="Robinson-Rechavi M."/>
            <person name="Echchiki A."/>
            <person name="Begum T."/>
            <person name="Montfort J."/>
            <person name="Schartl M."/>
            <person name="Bobe J."/>
            <person name="Guiguen Y."/>
        </authorList>
    </citation>
    <scope>NUCLEOTIDE SEQUENCE [LARGE SCALE GENOMIC DNA]</scope>
    <source>
        <strain evidence="2">M_S1</strain>
        <tissue evidence="2">Blood</tissue>
    </source>
</reference>
<accession>A0A7J6BHH3</accession>
<name>A0A7J6BHH3_AMEME</name>
<feature type="region of interest" description="Disordered" evidence="1">
    <location>
        <begin position="83"/>
        <end position="114"/>
    </location>
</feature>
<proteinExistence type="predicted"/>
<comment type="caution">
    <text evidence="2">The sequence shown here is derived from an EMBL/GenBank/DDBJ whole genome shotgun (WGS) entry which is preliminary data.</text>
</comment>
<dbReference type="AlphaFoldDB" id="A0A7J6BHH3"/>
<evidence type="ECO:0000256" key="1">
    <source>
        <dbReference type="SAM" id="MobiDB-lite"/>
    </source>
</evidence>
<protein>
    <submittedName>
        <fullName evidence="2">Uncharacterized protein</fullName>
    </submittedName>
</protein>
<keyword evidence="3" id="KW-1185">Reference proteome</keyword>
<evidence type="ECO:0000313" key="2">
    <source>
        <dbReference type="EMBL" id="KAF4093208.1"/>
    </source>
</evidence>
<gene>
    <name evidence="2" type="ORF">AMELA_G00030120</name>
</gene>
<sequence length="146" mass="15769">MGVFEFMSNLIRLLCTDADICGVIAVFTVMDHIVHIGEVRGDLRRPSAGLKEVSDARFLTVTLNALTFPLELRQKLIRRTGSARLGSARRGKQVTPPYSSLSTRYGGVDGSVPPGVGRGDAVQEGFERGEAAAVVRWNSDMSSSES</sequence>
<evidence type="ECO:0000313" key="3">
    <source>
        <dbReference type="Proteomes" id="UP000593565"/>
    </source>
</evidence>
<organism evidence="2 3">
    <name type="scientific">Ameiurus melas</name>
    <name type="common">Black bullhead</name>
    <name type="synonym">Silurus melas</name>
    <dbReference type="NCBI Taxonomy" id="219545"/>
    <lineage>
        <taxon>Eukaryota</taxon>
        <taxon>Metazoa</taxon>
        <taxon>Chordata</taxon>
        <taxon>Craniata</taxon>
        <taxon>Vertebrata</taxon>
        <taxon>Euteleostomi</taxon>
        <taxon>Actinopterygii</taxon>
        <taxon>Neopterygii</taxon>
        <taxon>Teleostei</taxon>
        <taxon>Ostariophysi</taxon>
        <taxon>Siluriformes</taxon>
        <taxon>Ictaluridae</taxon>
        <taxon>Ameiurus</taxon>
    </lineage>
</organism>
<dbReference type="Proteomes" id="UP000593565">
    <property type="component" value="Unassembled WGS sequence"/>
</dbReference>
<dbReference type="EMBL" id="JAAGNN010000002">
    <property type="protein sequence ID" value="KAF4093208.1"/>
    <property type="molecule type" value="Genomic_DNA"/>
</dbReference>